<reference evidence="2" key="1">
    <citation type="submission" date="2015-04" db="UniProtKB">
        <authorList>
            <consortium name="EnsemblPlants"/>
        </authorList>
    </citation>
    <scope>IDENTIFICATION</scope>
</reference>
<accession>A0A0E0EMW7</accession>
<dbReference type="Proteomes" id="UP000008021">
    <property type="component" value="Chromosome 8"/>
</dbReference>
<feature type="region of interest" description="Disordered" evidence="1">
    <location>
        <begin position="20"/>
        <end position="58"/>
    </location>
</feature>
<proteinExistence type="predicted"/>
<keyword evidence="3" id="KW-1185">Reference proteome</keyword>
<reference evidence="2" key="2">
    <citation type="submission" date="2018-05" db="EMBL/GenBank/DDBJ databases">
        <title>OmerRS3 (Oryza meridionalis Reference Sequence Version 3).</title>
        <authorList>
            <person name="Zhang J."/>
            <person name="Kudrna D."/>
            <person name="Lee S."/>
            <person name="Talag J."/>
            <person name="Welchert J."/>
            <person name="Wing R.A."/>
        </authorList>
    </citation>
    <scope>NUCLEOTIDE SEQUENCE [LARGE SCALE GENOMIC DNA]</scope>
    <source>
        <strain evidence="2">cv. OR44</strain>
    </source>
</reference>
<dbReference type="AlphaFoldDB" id="A0A0E0EMW7"/>
<protein>
    <submittedName>
        <fullName evidence="2">Uncharacterized protein</fullName>
    </submittedName>
</protein>
<dbReference type="Gramene" id="OMERI08G15580.3">
    <property type="protein sequence ID" value="OMERI08G15580.3"/>
    <property type="gene ID" value="OMERI08G15580"/>
</dbReference>
<sequence>MGLPRNTAARFVGAHIGLAGPQAGLPPPTRPLLRRPAADEAPTTEGDQMHGGSASSGARGWLSGTPFISGLDLRPLKAELYLEATANQSLLLLNHDRPPARFAFNWRPASYYKLFSALLLQVGLERKKETKITSIRMGMRELLGVYHKAPPLFHPVVITPFVYLEVVCQRVDY</sequence>
<evidence type="ECO:0000313" key="2">
    <source>
        <dbReference type="EnsemblPlants" id="OMERI08G15580.3"/>
    </source>
</evidence>
<name>A0A0E0EMW7_9ORYZ</name>
<evidence type="ECO:0000313" key="3">
    <source>
        <dbReference type="Proteomes" id="UP000008021"/>
    </source>
</evidence>
<organism evidence="2">
    <name type="scientific">Oryza meridionalis</name>
    <dbReference type="NCBI Taxonomy" id="40149"/>
    <lineage>
        <taxon>Eukaryota</taxon>
        <taxon>Viridiplantae</taxon>
        <taxon>Streptophyta</taxon>
        <taxon>Embryophyta</taxon>
        <taxon>Tracheophyta</taxon>
        <taxon>Spermatophyta</taxon>
        <taxon>Magnoliopsida</taxon>
        <taxon>Liliopsida</taxon>
        <taxon>Poales</taxon>
        <taxon>Poaceae</taxon>
        <taxon>BOP clade</taxon>
        <taxon>Oryzoideae</taxon>
        <taxon>Oryzeae</taxon>
        <taxon>Oryzinae</taxon>
        <taxon>Oryza</taxon>
    </lineage>
</organism>
<dbReference type="EnsemblPlants" id="OMERI08G15580.3">
    <property type="protein sequence ID" value="OMERI08G15580.3"/>
    <property type="gene ID" value="OMERI08G15580"/>
</dbReference>
<evidence type="ECO:0000256" key="1">
    <source>
        <dbReference type="SAM" id="MobiDB-lite"/>
    </source>
</evidence>